<proteinExistence type="predicted"/>
<protein>
    <submittedName>
        <fullName evidence="1">Uncharacterized protein</fullName>
    </submittedName>
</protein>
<dbReference type="EMBL" id="CM056817">
    <property type="protein sequence ID" value="KAJ8620414.1"/>
    <property type="molecule type" value="Genomic_DNA"/>
</dbReference>
<sequence length="319" mass="35150">MKKNSLIFILVLVGFLVTVATSNRALKKICETTDHQQLCFEALDNSSITDDPMELMKLAFKAVIKHIQSTSELRSQIKEKANDHMNKAALSDCDELLQYAVDELQASISEVGDPKMHTWTDRVNEIKNWLSAVISYQETCKDGITHPEVKSAMEDGLLNATQLTSNALAIVSGISGILSAFHLPSNFSSIFDRVLVEEDSADGKDADTLGYPTWLRPGDRKLLALQPHDSSNAKPNVVVAQDGSGNFKTINEAVNAIPKEYTGRYVIYIKAGTYLESVMITKDMVNVFMYGDGPNQTIISGSKNWVDGTPTYQTATFSE</sequence>
<gene>
    <name evidence="1" type="ORF">MRB53_028943</name>
</gene>
<comment type="caution">
    <text evidence="1">The sequence shown here is derived from an EMBL/GenBank/DDBJ whole genome shotgun (WGS) entry which is preliminary data.</text>
</comment>
<keyword evidence="2" id="KW-1185">Reference proteome</keyword>
<evidence type="ECO:0000313" key="2">
    <source>
        <dbReference type="Proteomes" id="UP001234297"/>
    </source>
</evidence>
<evidence type="ECO:0000313" key="1">
    <source>
        <dbReference type="EMBL" id="KAJ8620414.1"/>
    </source>
</evidence>
<reference evidence="1 2" key="1">
    <citation type="journal article" date="2022" name="Hortic Res">
        <title>A haplotype resolved chromosomal level avocado genome allows analysis of novel avocado genes.</title>
        <authorList>
            <person name="Nath O."/>
            <person name="Fletcher S.J."/>
            <person name="Hayward A."/>
            <person name="Shaw L.M."/>
            <person name="Masouleh A.K."/>
            <person name="Furtado A."/>
            <person name="Henry R.J."/>
            <person name="Mitter N."/>
        </authorList>
    </citation>
    <scope>NUCLEOTIDE SEQUENCE [LARGE SCALE GENOMIC DNA]</scope>
    <source>
        <strain evidence="2">cv. Hass</strain>
    </source>
</reference>
<accession>A0ACC2KHI3</accession>
<dbReference type="Proteomes" id="UP001234297">
    <property type="component" value="Chromosome 9"/>
</dbReference>
<name>A0ACC2KHI3_PERAE</name>
<organism evidence="1 2">
    <name type="scientific">Persea americana</name>
    <name type="common">Avocado</name>
    <dbReference type="NCBI Taxonomy" id="3435"/>
    <lineage>
        <taxon>Eukaryota</taxon>
        <taxon>Viridiplantae</taxon>
        <taxon>Streptophyta</taxon>
        <taxon>Embryophyta</taxon>
        <taxon>Tracheophyta</taxon>
        <taxon>Spermatophyta</taxon>
        <taxon>Magnoliopsida</taxon>
        <taxon>Magnoliidae</taxon>
        <taxon>Laurales</taxon>
        <taxon>Lauraceae</taxon>
        <taxon>Persea</taxon>
    </lineage>
</organism>